<protein>
    <submittedName>
        <fullName evidence="8">Salivary glue protein Sgs-3</fullName>
    </submittedName>
</protein>
<dbReference type="RefSeq" id="XP_013400720.1">
    <property type="nucleotide sequence ID" value="XM_013545266.1"/>
</dbReference>
<keyword evidence="2" id="KW-0722">Serine protease inhibitor</keyword>
<dbReference type="GeneID" id="106166628"/>
<feature type="region of interest" description="Disordered" evidence="4">
    <location>
        <begin position="84"/>
        <end position="154"/>
    </location>
</feature>
<dbReference type="OrthoDB" id="88853at2759"/>
<feature type="signal peptide" evidence="5">
    <location>
        <begin position="1"/>
        <end position="21"/>
    </location>
</feature>
<keyword evidence="7" id="KW-1185">Reference proteome</keyword>
<feature type="chain" id="PRO_5010373500" evidence="5">
    <location>
        <begin position="22"/>
        <end position="154"/>
    </location>
</feature>
<feature type="domain" description="Kazal-like" evidence="6">
    <location>
        <begin position="19"/>
        <end position="75"/>
    </location>
</feature>
<dbReference type="InterPro" id="IPR002350">
    <property type="entry name" value="Kazal_dom"/>
</dbReference>
<dbReference type="PANTHER" id="PTHR10913:SF45">
    <property type="entry name" value="FOLLISTATIN, ISOFORM A-RELATED"/>
    <property type="match status" value="1"/>
</dbReference>
<name>A0A1S3IR81_LINAN</name>
<dbReference type="Gene3D" id="3.30.60.30">
    <property type="match status" value="1"/>
</dbReference>
<keyword evidence="3" id="KW-1015">Disulfide bond</keyword>
<dbReference type="PANTHER" id="PTHR10913">
    <property type="entry name" value="FOLLISTATIN-RELATED"/>
    <property type="match status" value="1"/>
</dbReference>
<dbReference type="CDD" id="cd00104">
    <property type="entry name" value="KAZAL_FS"/>
    <property type="match status" value="1"/>
</dbReference>
<reference evidence="8" key="1">
    <citation type="journal article" date="2015" name="Nat. Commun.">
        <title>The Lingula genome provides insights into brachiopod evolution and the origin of phosphate biomineralization.</title>
        <authorList>
            <person name="Luo Y.J."/>
            <person name="Takeuchi T."/>
            <person name="Koyanagi R."/>
            <person name="Yamada L."/>
            <person name="Kanda M."/>
            <person name="Khalturina M."/>
            <person name="Fujie M."/>
            <person name="Yamasaki S.I."/>
            <person name="Endo K."/>
            <person name="Satoh N."/>
        </authorList>
    </citation>
    <scope>NUCLEOTIDE SEQUENCE</scope>
</reference>
<dbReference type="PROSITE" id="PS51465">
    <property type="entry name" value="KAZAL_2"/>
    <property type="match status" value="1"/>
</dbReference>
<dbReference type="GO" id="GO:0004867">
    <property type="term" value="F:serine-type endopeptidase inhibitor activity"/>
    <property type="evidence" value="ECO:0007669"/>
    <property type="project" value="UniProtKB-KW"/>
</dbReference>
<evidence type="ECO:0000256" key="2">
    <source>
        <dbReference type="ARBA" id="ARBA00022900"/>
    </source>
</evidence>
<reference evidence="8" key="2">
    <citation type="submission" date="2025-08" db="UniProtKB">
        <authorList>
            <consortium name="RefSeq"/>
        </authorList>
    </citation>
    <scope>IDENTIFICATION</scope>
</reference>
<dbReference type="SUPFAM" id="SSF100895">
    <property type="entry name" value="Kazal-type serine protease inhibitors"/>
    <property type="match status" value="1"/>
</dbReference>
<dbReference type="SMART" id="SM00280">
    <property type="entry name" value="KAZAL"/>
    <property type="match status" value="1"/>
</dbReference>
<organism evidence="7 8">
    <name type="scientific">Lingula anatina</name>
    <name type="common">Brachiopod</name>
    <name type="synonym">Lingula unguis</name>
    <dbReference type="NCBI Taxonomy" id="7574"/>
    <lineage>
        <taxon>Eukaryota</taxon>
        <taxon>Metazoa</taxon>
        <taxon>Spiralia</taxon>
        <taxon>Lophotrochozoa</taxon>
        <taxon>Brachiopoda</taxon>
        <taxon>Linguliformea</taxon>
        <taxon>Lingulata</taxon>
        <taxon>Lingulida</taxon>
        <taxon>Linguloidea</taxon>
        <taxon>Lingulidae</taxon>
        <taxon>Lingula</taxon>
    </lineage>
</organism>
<keyword evidence="5" id="KW-0732">Signal</keyword>
<dbReference type="InterPro" id="IPR036058">
    <property type="entry name" value="Kazal_dom_sf"/>
</dbReference>
<dbReference type="InParanoid" id="A0A1S3IR81"/>
<gene>
    <name evidence="8" type="primary">LOC106166628</name>
</gene>
<dbReference type="AlphaFoldDB" id="A0A1S3IR81"/>
<dbReference type="KEGG" id="lak:106166628"/>
<dbReference type="Proteomes" id="UP000085678">
    <property type="component" value="Unplaced"/>
</dbReference>
<evidence type="ECO:0000259" key="6">
    <source>
        <dbReference type="PROSITE" id="PS51465"/>
    </source>
</evidence>
<proteinExistence type="predicted"/>
<evidence type="ECO:0000256" key="3">
    <source>
        <dbReference type="ARBA" id="ARBA00023157"/>
    </source>
</evidence>
<accession>A0A1S3IR81</accession>
<dbReference type="Pfam" id="PF00050">
    <property type="entry name" value="Kazal_1"/>
    <property type="match status" value="1"/>
</dbReference>
<evidence type="ECO:0000313" key="7">
    <source>
        <dbReference type="Proteomes" id="UP000085678"/>
    </source>
</evidence>
<evidence type="ECO:0000256" key="5">
    <source>
        <dbReference type="SAM" id="SignalP"/>
    </source>
</evidence>
<dbReference type="InterPro" id="IPR050653">
    <property type="entry name" value="Prot_Inhib_GrowthFact_Antg"/>
</dbReference>
<dbReference type="GO" id="GO:0005576">
    <property type="term" value="C:extracellular region"/>
    <property type="evidence" value="ECO:0007669"/>
    <property type="project" value="TreeGrafter"/>
</dbReference>
<evidence type="ECO:0000256" key="1">
    <source>
        <dbReference type="ARBA" id="ARBA00022690"/>
    </source>
</evidence>
<keyword evidence="1" id="KW-0646">Protease inhibitor</keyword>
<feature type="non-terminal residue" evidence="8">
    <location>
        <position position="154"/>
    </location>
</feature>
<sequence length="154" mass="16591">MEKAFSIVCLFIAVGVVNVRAQDNCVSKLCPEEYIPVCGSDRRTYGNDCELEIAICLFQNQGTKLSKVGDGECSQLTINAIKTTQPTTTTIELTTTLKPTTTPKPTTPKPTTTQKSSTIEPTTTTPKPTTPKPTTTTPKQTTTKPNTTPKPTTP</sequence>
<dbReference type="GO" id="GO:0030154">
    <property type="term" value="P:cell differentiation"/>
    <property type="evidence" value="ECO:0007669"/>
    <property type="project" value="TreeGrafter"/>
</dbReference>
<evidence type="ECO:0000313" key="8">
    <source>
        <dbReference type="RefSeq" id="XP_013400720.1"/>
    </source>
</evidence>
<evidence type="ECO:0000256" key="4">
    <source>
        <dbReference type="SAM" id="MobiDB-lite"/>
    </source>
</evidence>